<dbReference type="EMBL" id="BAAATJ010000003">
    <property type="protein sequence ID" value="GAA2389689.1"/>
    <property type="molecule type" value="Genomic_DNA"/>
</dbReference>
<evidence type="ECO:0000259" key="5">
    <source>
        <dbReference type="Pfam" id="PF08341"/>
    </source>
</evidence>
<evidence type="ECO:0000259" key="4">
    <source>
        <dbReference type="Pfam" id="PF05506"/>
    </source>
</evidence>
<reference evidence="6 7" key="1">
    <citation type="journal article" date="2019" name="Int. J. Syst. Evol. Microbiol.">
        <title>The Global Catalogue of Microorganisms (GCM) 10K type strain sequencing project: providing services to taxonomists for standard genome sequencing and annotation.</title>
        <authorList>
            <consortium name="The Broad Institute Genomics Platform"/>
            <consortium name="The Broad Institute Genome Sequencing Center for Infectious Disease"/>
            <person name="Wu L."/>
            <person name="Ma J."/>
        </authorList>
    </citation>
    <scope>NUCLEOTIDE SEQUENCE [LARGE SCALE GENOMIC DNA]</scope>
    <source>
        <strain evidence="6 7">JCM 6921</strain>
    </source>
</reference>
<evidence type="ECO:0000256" key="2">
    <source>
        <dbReference type="SAM" id="Phobius"/>
    </source>
</evidence>
<evidence type="ECO:0000313" key="7">
    <source>
        <dbReference type="Proteomes" id="UP001500058"/>
    </source>
</evidence>
<proteinExistence type="predicted"/>
<gene>
    <name evidence="6" type="ORF">GCM10010420_11800</name>
</gene>
<keyword evidence="2" id="KW-0472">Membrane</keyword>
<dbReference type="NCBIfam" id="TIGR01167">
    <property type="entry name" value="LPXTG_anchor"/>
    <property type="match status" value="1"/>
</dbReference>
<evidence type="ECO:0000313" key="6">
    <source>
        <dbReference type="EMBL" id="GAA2389689.1"/>
    </source>
</evidence>
<name>A0ABN3HXK8_9ACTN</name>
<evidence type="ECO:0000256" key="1">
    <source>
        <dbReference type="SAM" id="MobiDB-lite"/>
    </source>
</evidence>
<dbReference type="Pfam" id="PF05506">
    <property type="entry name" value="PLipase_C_C"/>
    <property type="match status" value="1"/>
</dbReference>
<dbReference type="InterPro" id="IPR023849">
    <property type="entry name" value="TQXA_dom"/>
</dbReference>
<keyword evidence="2" id="KW-0812">Transmembrane</keyword>
<feature type="region of interest" description="Disordered" evidence="1">
    <location>
        <begin position="394"/>
        <end position="440"/>
    </location>
</feature>
<comment type="caution">
    <text evidence="6">The sequence shown here is derived from an EMBL/GenBank/DDBJ whole genome shotgun (WGS) entry which is preliminary data.</text>
</comment>
<feature type="chain" id="PRO_5045043269" evidence="3">
    <location>
        <begin position="36"/>
        <end position="474"/>
    </location>
</feature>
<keyword evidence="2" id="KW-1133">Transmembrane helix</keyword>
<keyword evidence="7" id="KW-1185">Reference proteome</keyword>
<dbReference type="CDD" id="cd12087">
    <property type="entry name" value="TM_EGFR-like"/>
    <property type="match status" value="1"/>
</dbReference>
<accession>A0ABN3HXK8</accession>
<organism evidence="6 7">
    <name type="scientific">Streptomyces glaucosporus</name>
    <dbReference type="NCBI Taxonomy" id="284044"/>
    <lineage>
        <taxon>Bacteria</taxon>
        <taxon>Bacillati</taxon>
        <taxon>Actinomycetota</taxon>
        <taxon>Actinomycetes</taxon>
        <taxon>Kitasatosporales</taxon>
        <taxon>Streptomycetaceae</taxon>
        <taxon>Streptomyces</taxon>
    </lineage>
</organism>
<feature type="transmembrane region" description="Helical" evidence="2">
    <location>
        <begin position="444"/>
        <end position="463"/>
    </location>
</feature>
<protein>
    <submittedName>
        <fullName evidence="6">TQXA domain-containing protein</fullName>
    </submittedName>
</protein>
<feature type="domain" description="Thioester" evidence="5">
    <location>
        <begin position="83"/>
        <end position="185"/>
    </location>
</feature>
<dbReference type="Pfam" id="PF08341">
    <property type="entry name" value="TED"/>
    <property type="match status" value="1"/>
</dbReference>
<evidence type="ECO:0000256" key="3">
    <source>
        <dbReference type="SAM" id="SignalP"/>
    </source>
</evidence>
<dbReference type="InterPro" id="IPR013552">
    <property type="entry name" value="Thioester_dom"/>
</dbReference>
<dbReference type="InterPro" id="IPR008475">
    <property type="entry name" value="PLipase_C_C"/>
</dbReference>
<feature type="signal peptide" evidence="3">
    <location>
        <begin position="1"/>
        <end position="35"/>
    </location>
</feature>
<dbReference type="NCBIfam" id="NF041528">
    <property type="entry name" value="strep_LAETG"/>
    <property type="match status" value="1"/>
</dbReference>
<keyword evidence="3" id="KW-0732">Signal</keyword>
<dbReference type="Gene3D" id="1.10.150.480">
    <property type="match status" value="1"/>
</dbReference>
<sequence>MISARGRGTARFAAAAVATGLLAAGAIAGAGTAVADEHNQQPGGAKATLNGLKVSDFAVIDGKKKVGAGLFEMTVDGGGTLKTYCIDIYRPTQSKARYEEVPWKSSLLQGNNEAGKIHWILQNSYPQVNDLAALARKAGADTLTEKTAAAGTQVAIWRFSDKVNVEAVDPNAEKLADYLQKNAQNLAEPQSSLVLDPPVVSGKAGQKLGPITVNTNAESATIAPAAEATGAGVKVVGKDGQEVTSVKNGDQVFFDVPAGAEDGTAALTVEAATKVPVGRVFTGVGQHAESQTQILAGSSDSTVTATATATWATKGPIPAVTAEKNCVKGGVDVTATNEGDEPFSFSLAGKEYEIPAGGSETVTVPVQEDQAYKITITGPNGFSKTFEGILDCKTDSEVTTGGNGGGEESPKPSTEPSPATVGGDSGEDADGNLAETGSNSSTPIIAGVAVALVVLGGAAVFLLRKRKPANGTDS</sequence>
<dbReference type="NCBIfam" id="TIGR03934">
    <property type="entry name" value="TQXA_dom"/>
    <property type="match status" value="1"/>
</dbReference>
<dbReference type="Proteomes" id="UP001500058">
    <property type="component" value="Unassembled WGS sequence"/>
</dbReference>
<feature type="domain" description="Bacterial phospholipase C C-terminal" evidence="4">
    <location>
        <begin position="318"/>
        <end position="388"/>
    </location>
</feature>
<dbReference type="RefSeq" id="WP_344629764.1">
    <property type="nucleotide sequence ID" value="NZ_BAAATJ010000003.1"/>
</dbReference>